<dbReference type="Proteomes" id="UP000199501">
    <property type="component" value="Unassembled WGS sequence"/>
</dbReference>
<proteinExistence type="predicted"/>
<accession>A0A1G6X340</accession>
<dbReference type="InterPro" id="IPR011990">
    <property type="entry name" value="TPR-like_helical_dom_sf"/>
</dbReference>
<dbReference type="AlphaFoldDB" id="A0A1G6X340"/>
<evidence type="ECO:0008006" key="3">
    <source>
        <dbReference type="Google" id="ProtNLM"/>
    </source>
</evidence>
<organism evidence="1 2">
    <name type="scientific">Actinokineospora iranica</name>
    <dbReference type="NCBI Taxonomy" id="1271860"/>
    <lineage>
        <taxon>Bacteria</taxon>
        <taxon>Bacillati</taxon>
        <taxon>Actinomycetota</taxon>
        <taxon>Actinomycetes</taxon>
        <taxon>Pseudonocardiales</taxon>
        <taxon>Pseudonocardiaceae</taxon>
        <taxon>Actinokineospora</taxon>
    </lineage>
</organism>
<dbReference type="SUPFAM" id="SSF48452">
    <property type="entry name" value="TPR-like"/>
    <property type="match status" value="1"/>
</dbReference>
<evidence type="ECO:0000313" key="1">
    <source>
        <dbReference type="EMBL" id="SDD72548.1"/>
    </source>
</evidence>
<dbReference type="EMBL" id="FMZZ01000016">
    <property type="protein sequence ID" value="SDD72548.1"/>
    <property type="molecule type" value="Genomic_DNA"/>
</dbReference>
<evidence type="ECO:0000313" key="2">
    <source>
        <dbReference type="Proteomes" id="UP000199501"/>
    </source>
</evidence>
<gene>
    <name evidence="1" type="ORF">SAMN05216174_11684</name>
</gene>
<dbReference type="STRING" id="1271860.SAMN05216174_11684"/>
<name>A0A1G6X340_9PSEU</name>
<protein>
    <recommendedName>
        <fullName evidence="3">Helix-turn-helix domain-containing protein</fullName>
    </recommendedName>
</protein>
<sequence length="442" mass="47868">MSPEPNRLLRTAREAVGMTQGQLAESANTRVEQATGKPGAMDADYIGKLERGVHRWPNRQYRAALRLALRRQSDAELGFFSTRSRAATVERGPRHVDGGDDVERKAFLRVLAGSVAGLAFSDPLNDFAARSAQGRVGQAEVDQVRSLARTFAQQDNGFVGGLSSEAVVAQLSTSADLLDGRFSLDAVRCELFSAVAELADVAGGMCFDAGAAAQAERCFRFAVGCATEAGDWAMRAKGLSGLANLAVHQGRSDDALSMAEMALVRADRLTPVTRAVMHTRHARALGLSGKRRESDCLAAVQQAEDHFAAGNGDEPEWISYYTAAHLERDLGRALSHLAVNGGDHIRAQARLSAAIERYPQKRSRGKTLAMANLAHCTMARDDPERAVALGNEALDSLGLVRSDRISETLRQLRIAGRRYRDMPSVRELNYRVDVVLRASVLT</sequence>
<reference evidence="2" key="1">
    <citation type="submission" date="2016-10" db="EMBL/GenBank/DDBJ databases">
        <authorList>
            <person name="Varghese N."/>
            <person name="Submissions S."/>
        </authorList>
    </citation>
    <scope>NUCLEOTIDE SEQUENCE [LARGE SCALE GENOMIC DNA]</scope>
    <source>
        <strain evidence="2">IBRC-M 10403</strain>
    </source>
</reference>
<dbReference type="Gene3D" id="1.25.40.10">
    <property type="entry name" value="Tetratricopeptide repeat domain"/>
    <property type="match status" value="1"/>
</dbReference>
<keyword evidence="2" id="KW-1185">Reference proteome</keyword>